<organism evidence="9 10">
    <name type="scientific">Pocillopora damicornis</name>
    <name type="common">Cauliflower coral</name>
    <name type="synonym">Millepora damicornis</name>
    <dbReference type="NCBI Taxonomy" id="46731"/>
    <lineage>
        <taxon>Eukaryota</taxon>
        <taxon>Metazoa</taxon>
        <taxon>Cnidaria</taxon>
        <taxon>Anthozoa</taxon>
        <taxon>Hexacorallia</taxon>
        <taxon>Scleractinia</taxon>
        <taxon>Astrocoeniina</taxon>
        <taxon>Pocilloporidae</taxon>
        <taxon>Pocillopora</taxon>
    </lineage>
</organism>
<feature type="region of interest" description="Disordered" evidence="7">
    <location>
        <begin position="272"/>
        <end position="308"/>
    </location>
</feature>
<evidence type="ECO:0000256" key="4">
    <source>
        <dbReference type="ARBA" id="ARBA00023163"/>
    </source>
</evidence>
<dbReference type="PROSITE" id="PS50888">
    <property type="entry name" value="BHLH"/>
    <property type="match status" value="1"/>
</dbReference>
<dbReference type="GO" id="GO:0046983">
    <property type="term" value="F:protein dimerization activity"/>
    <property type="evidence" value="ECO:0007669"/>
    <property type="project" value="InterPro"/>
</dbReference>
<dbReference type="PANTHER" id="PTHR15741:SF27">
    <property type="entry name" value="TRANSCRIPTION FACTOR AP-4"/>
    <property type="match status" value="1"/>
</dbReference>
<dbReference type="Gene3D" id="4.10.280.10">
    <property type="entry name" value="Helix-loop-helix DNA-binding domain"/>
    <property type="match status" value="1"/>
</dbReference>
<dbReference type="PANTHER" id="PTHR15741">
    <property type="entry name" value="BASIC HELIX-LOOP-HELIX ZIP TRANSCRIPTION FACTOR"/>
    <property type="match status" value="1"/>
</dbReference>
<dbReference type="GO" id="GO:0000978">
    <property type="term" value="F:RNA polymerase II cis-regulatory region sequence-specific DNA binding"/>
    <property type="evidence" value="ECO:0007669"/>
    <property type="project" value="TreeGrafter"/>
</dbReference>
<name>A0A3M6UQ17_POCDA</name>
<keyword evidence="4" id="KW-0804">Transcription</keyword>
<gene>
    <name evidence="9" type="ORF">pdam_00015498</name>
</gene>
<comment type="subcellular location">
    <subcellularLocation>
        <location evidence="1">Nucleus</location>
    </subcellularLocation>
</comment>
<evidence type="ECO:0000256" key="3">
    <source>
        <dbReference type="ARBA" id="ARBA00023125"/>
    </source>
</evidence>
<dbReference type="SMART" id="SM00353">
    <property type="entry name" value="HLH"/>
    <property type="match status" value="1"/>
</dbReference>
<evidence type="ECO:0000256" key="5">
    <source>
        <dbReference type="ARBA" id="ARBA00023242"/>
    </source>
</evidence>
<proteinExistence type="predicted"/>
<evidence type="ECO:0000313" key="9">
    <source>
        <dbReference type="EMBL" id="RMX55750.1"/>
    </source>
</evidence>
<dbReference type="SUPFAM" id="SSF47459">
    <property type="entry name" value="HLH, helix-loop-helix DNA-binding domain"/>
    <property type="match status" value="1"/>
</dbReference>
<evidence type="ECO:0000313" key="10">
    <source>
        <dbReference type="Proteomes" id="UP000275408"/>
    </source>
</evidence>
<sequence>MTQGSGDITSGEMTLGRLDRLPTDPALFAELAKRSPIIIQNSSNPSSQKNLDVRPYKVLLLACVVNSTAGTPVVQRSLKCSVRNTDKERRLNANMIERRRMQNINLGFTSLKRLLPPTEKKQTKAAILQQAVQHILRLQRTVVQVRENNNMLRENLADERKQSLCCRSQLGILLSEKYTRETDQVFSHMAQTKGQVRTPPHEEPSDSSLNRWLCLPYGNSEANYKGHSAVDLPSSHDPRRKELNSVMEKKCVNSDGKRDHGRRLNHFVRMSRHSARGDESAPSNPEVRVGCFPSTRDTSDAGTSGHGPRGNNLHCILDAINFIEKKPKLITIIAVFLLLFS</sequence>
<dbReference type="InterPro" id="IPR052207">
    <property type="entry name" value="Max-like/E-box_TFs"/>
</dbReference>
<dbReference type="EMBL" id="RCHS01001014">
    <property type="protein sequence ID" value="RMX55750.1"/>
    <property type="molecule type" value="Genomic_DNA"/>
</dbReference>
<accession>A0A3M6UQ17</accession>
<keyword evidence="10" id="KW-1185">Reference proteome</keyword>
<comment type="caution">
    <text evidence="9">The sequence shown here is derived from an EMBL/GenBank/DDBJ whole genome shotgun (WGS) entry which is preliminary data.</text>
</comment>
<dbReference type="Proteomes" id="UP000275408">
    <property type="component" value="Unassembled WGS sequence"/>
</dbReference>
<dbReference type="GO" id="GO:0000981">
    <property type="term" value="F:DNA-binding transcription factor activity, RNA polymerase II-specific"/>
    <property type="evidence" value="ECO:0007669"/>
    <property type="project" value="TreeGrafter"/>
</dbReference>
<evidence type="ECO:0000259" key="8">
    <source>
        <dbReference type="PROSITE" id="PS50888"/>
    </source>
</evidence>
<evidence type="ECO:0000256" key="7">
    <source>
        <dbReference type="SAM" id="MobiDB-lite"/>
    </source>
</evidence>
<evidence type="ECO:0000256" key="1">
    <source>
        <dbReference type="ARBA" id="ARBA00004123"/>
    </source>
</evidence>
<dbReference type="InterPro" id="IPR011598">
    <property type="entry name" value="bHLH_dom"/>
</dbReference>
<evidence type="ECO:0000256" key="2">
    <source>
        <dbReference type="ARBA" id="ARBA00023015"/>
    </source>
</evidence>
<dbReference type="Pfam" id="PF00010">
    <property type="entry name" value="HLH"/>
    <property type="match status" value="1"/>
</dbReference>
<feature type="coiled-coil region" evidence="6">
    <location>
        <begin position="135"/>
        <end position="162"/>
    </location>
</feature>
<reference evidence="9 10" key="1">
    <citation type="journal article" date="2018" name="Sci. Rep.">
        <title>Comparative analysis of the Pocillopora damicornis genome highlights role of immune system in coral evolution.</title>
        <authorList>
            <person name="Cunning R."/>
            <person name="Bay R.A."/>
            <person name="Gillette P."/>
            <person name="Baker A.C."/>
            <person name="Traylor-Knowles N."/>
        </authorList>
    </citation>
    <scope>NUCLEOTIDE SEQUENCE [LARGE SCALE GENOMIC DNA]</scope>
    <source>
        <strain evidence="9">RSMAS</strain>
        <tissue evidence="9">Whole animal</tissue>
    </source>
</reference>
<dbReference type="GO" id="GO:0005634">
    <property type="term" value="C:nucleus"/>
    <property type="evidence" value="ECO:0007669"/>
    <property type="project" value="UniProtKB-SubCell"/>
</dbReference>
<keyword evidence="3" id="KW-0238">DNA-binding</keyword>
<dbReference type="AlphaFoldDB" id="A0A3M6UQ17"/>
<dbReference type="InterPro" id="IPR036638">
    <property type="entry name" value="HLH_DNA-bd_sf"/>
</dbReference>
<protein>
    <recommendedName>
        <fullName evidence="8">BHLH domain-containing protein</fullName>
    </recommendedName>
</protein>
<keyword evidence="5" id="KW-0539">Nucleus</keyword>
<evidence type="ECO:0000256" key="6">
    <source>
        <dbReference type="SAM" id="Coils"/>
    </source>
</evidence>
<keyword evidence="6" id="KW-0175">Coiled coil</keyword>
<feature type="domain" description="BHLH" evidence="8">
    <location>
        <begin position="88"/>
        <end position="138"/>
    </location>
</feature>
<keyword evidence="2" id="KW-0805">Transcription regulation</keyword>